<protein>
    <submittedName>
        <fullName evidence="2">Fam-b protein</fullName>
    </submittedName>
</protein>
<dbReference type="WBParaSite" id="RSKR_0000112800.1">
    <property type="protein sequence ID" value="RSKR_0000112800.1"/>
    <property type="gene ID" value="RSKR_0000112800"/>
</dbReference>
<evidence type="ECO:0000313" key="2">
    <source>
        <dbReference type="WBParaSite" id="RSKR_0000112800.1"/>
    </source>
</evidence>
<reference evidence="2" key="1">
    <citation type="submission" date="2016-11" db="UniProtKB">
        <authorList>
            <consortium name="WormBaseParasite"/>
        </authorList>
    </citation>
    <scope>IDENTIFICATION</scope>
    <source>
        <strain evidence="2">KR3021</strain>
    </source>
</reference>
<evidence type="ECO:0000313" key="1">
    <source>
        <dbReference type="Proteomes" id="UP000095286"/>
    </source>
</evidence>
<dbReference type="Proteomes" id="UP000095286">
    <property type="component" value="Unplaced"/>
</dbReference>
<proteinExistence type="predicted"/>
<organism evidence="1 2">
    <name type="scientific">Rhabditophanes sp. KR3021</name>
    <dbReference type="NCBI Taxonomy" id="114890"/>
    <lineage>
        <taxon>Eukaryota</taxon>
        <taxon>Metazoa</taxon>
        <taxon>Ecdysozoa</taxon>
        <taxon>Nematoda</taxon>
        <taxon>Chromadorea</taxon>
        <taxon>Rhabditida</taxon>
        <taxon>Tylenchina</taxon>
        <taxon>Panagrolaimomorpha</taxon>
        <taxon>Strongyloidoidea</taxon>
        <taxon>Alloionematidae</taxon>
        <taxon>Rhabditophanes</taxon>
    </lineage>
</organism>
<name>A0AC35TIU3_9BILA</name>
<sequence>MRFSLIFILLLLLNVSCYAEGRPTTEEEEQERINERGHITLVSNITESLISEIDNATNNNLIEYGSREPVYATTPASTINHVYDLTPSKFVPYLYAVSESSFQEFNDFKEKMCLSVDRDVNYVDFMDYILWENMRFSNALIQIMEAPLSLPVLNVSKEERKENTKSLELEMKTTEPLIKKIKYKLLSAAKLEDNCKPTVGEIVGESDEVLKAELEHHRFDDLLIGIVYQVVLDRDKYNKVYMNDIANKRK</sequence>
<accession>A0AC35TIU3</accession>